<dbReference type="PANTHER" id="PTHR24346">
    <property type="entry name" value="MAP/MICROTUBULE AFFINITY-REGULATING KINASE"/>
    <property type="match status" value="1"/>
</dbReference>
<dbReference type="GO" id="GO:0004674">
    <property type="term" value="F:protein serine/threonine kinase activity"/>
    <property type="evidence" value="ECO:0007669"/>
    <property type="project" value="TreeGrafter"/>
</dbReference>
<proteinExistence type="predicted"/>
<evidence type="ECO:0000256" key="1">
    <source>
        <dbReference type="ARBA" id="ARBA00022741"/>
    </source>
</evidence>
<dbReference type="SMART" id="SM00220">
    <property type="entry name" value="S_TKc"/>
    <property type="match status" value="1"/>
</dbReference>
<accession>A0A2U3DQ44</accession>
<evidence type="ECO:0000313" key="6">
    <source>
        <dbReference type="Proteomes" id="UP000245956"/>
    </source>
</evidence>
<evidence type="ECO:0000256" key="2">
    <source>
        <dbReference type="ARBA" id="ARBA00022840"/>
    </source>
</evidence>
<evidence type="ECO:0000313" key="5">
    <source>
        <dbReference type="EMBL" id="PWI64372.1"/>
    </source>
</evidence>
<protein>
    <recommendedName>
        <fullName evidence="4">Protein kinase domain-containing protein</fullName>
    </recommendedName>
</protein>
<comment type="caution">
    <text evidence="5">The sequence shown here is derived from an EMBL/GenBank/DDBJ whole genome shotgun (WGS) entry which is preliminary data.</text>
</comment>
<keyword evidence="1" id="KW-0547">Nucleotide-binding</keyword>
<dbReference type="PANTHER" id="PTHR24346:SF30">
    <property type="entry name" value="MATERNAL EMBRYONIC LEUCINE ZIPPER KINASE"/>
    <property type="match status" value="1"/>
</dbReference>
<dbReference type="Pfam" id="PF00069">
    <property type="entry name" value="Pkinase"/>
    <property type="match status" value="1"/>
</dbReference>
<feature type="compositionally biased region" description="Low complexity" evidence="3">
    <location>
        <begin position="13"/>
        <end position="40"/>
    </location>
</feature>
<gene>
    <name evidence="5" type="ORF">PCL_10541</name>
</gene>
<dbReference type="Proteomes" id="UP000245956">
    <property type="component" value="Unassembled WGS sequence"/>
</dbReference>
<dbReference type="PROSITE" id="PS00108">
    <property type="entry name" value="PROTEIN_KINASE_ST"/>
    <property type="match status" value="1"/>
</dbReference>
<feature type="region of interest" description="Disordered" evidence="3">
    <location>
        <begin position="1"/>
        <end position="74"/>
    </location>
</feature>
<dbReference type="GO" id="GO:0005737">
    <property type="term" value="C:cytoplasm"/>
    <property type="evidence" value="ECO:0007669"/>
    <property type="project" value="TreeGrafter"/>
</dbReference>
<dbReference type="InterPro" id="IPR000719">
    <property type="entry name" value="Prot_kinase_dom"/>
</dbReference>
<feature type="compositionally biased region" description="Polar residues" evidence="3">
    <location>
        <begin position="52"/>
        <end position="72"/>
    </location>
</feature>
<keyword evidence="2" id="KW-0067">ATP-binding</keyword>
<dbReference type="AlphaFoldDB" id="A0A2U3DQ44"/>
<sequence>MSATQTVDDPRPRSGSRPPLNDTQGYYSPTSPPLGSGSTTIPHSEGFIANYIVQQQTRHSNSPSERGSTTQPHPDEYIQARLDSLRNPPPAAVPRADALIQGGDVPLQQNKHSSISRLELAVLDRRAELQHSPMATPIEDLMRLTSLSSDVRAIVSAPEGLRQPSLDDSAIEQREIGGDISKRVLCVTQSSRTAFFSLEFRGICCDFYYDAAGDGLAITNRGAIPVLVRPFAEGQPDNGQQRQLVPRAAYTLPPGPWRVSTAQGEEQWIDIVLRSRGFVVCKSVQLRAQIGSKRPSHGLLESGAKRARVDVNGGDHRVILCANNSNNNVAVVTSGHPAADLKLGETLTIGSTPGGGTVAQTGVKPGSESYSLVHLRHIALHESCCVFRADHDVWGDLAVKVIRISSSPSHLAMKIAKMWAKEESLMRRIRHSNIVKILESDARLHTIYMEYLPSPDLLAMRNTTVRGRHMFSGTSDVAERVLDDIASALKYLQEQQILHNDIKPGNIIYTGLDRGAVLIDFGLASTPTDPVCNGGTPWYVPEELLQYQRGFKSDVFALGVTLLYLLKKTPAPDLTEQGWAIANVLKDVSQLELMNKWLGKVERLANELLLTGIEAVTKAALERDPNKRISARQILEMRLGRAQVCKSPC</sequence>
<dbReference type="PROSITE" id="PS50011">
    <property type="entry name" value="PROTEIN_KINASE_DOM"/>
    <property type="match status" value="1"/>
</dbReference>
<dbReference type="GO" id="GO:0035556">
    <property type="term" value="P:intracellular signal transduction"/>
    <property type="evidence" value="ECO:0007669"/>
    <property type="project" value="TreeGrafter"/>
</dbReference>
<dbReference type="EMBL" id="LCWV01000068">
    <property type="protein sequence ID" value="PWI64372.1"/>
    <property type="molecule type" value="Genomic_DNA"/>
</dbReference>
<dbReference type="GO" id="GO:0005524">
    <property type="term" value="F:ATP binding"/>
    <property type="evidence" value="ECO:0007669"/>
    <property type="project" value="UniProtKB-KW"/>
</dbReference>
<evidence type="ECO:0000256" key="3">
    <source>
        <dbReference type="SAM" id="MobiDB-lite"/>
    </source>
</evidence>
<reference evidence="5 6" key="1">
    <citation type="journal article" date="2016" name="Front. Microbiol.">
        <title>Genome and transcriptome sequences reveal the specific parasitism of the nematophagous Purpureocillium lilacinum 36-1.</title>
        <authorList>
            <person name="Xie J."/>
            <person name="Li S."/>
            <person name="Mo C."/>
            <person name="Xiao X."/>
            <person name="Peng D."/>
            <person name="Wang G."/>
            <person name="Xiao Y."/>
        </authorList>
    </citation>
    <scope>NUCLEOTIDE SEQUENCE [LARGE SCALE GENOMIC DNA]</scope>
    <source>
        <strain evidence="5 6">36-1</strain>
    </source>
</reference>
<evidence type="ECO:0000259" key="4">
    <source>
        <dbReference type="PROSITE" id="PS50011"/>
    </source>
</evidence>
<dbReference type="InterPro" id="IPR011009">
    <property type="entry name" value="Kinase-like_dom_sf"/>
</dbReference>
<organism evidence="5 6">
    <name type="scientific">Purpureocillium lilacinum</name>
    <name type="common">Paecilomyces lilacinus</name>
    <dbReference type="NCBI Taxonomy" id="33203"/>
    <lineage>
        <taxon>Eukaryota</taxon>
        <taxon>Fungi</taxon>
        <taxon>Dikarya</taxon>
        <taxon>Ascomycota</taxon>
        <taxon>Pezizomycotina</taxon>
        <taxon>Sordariomycetes</taxon>
        <taxon>Hypocreomycetidae</taxon>
        <taxon>Hypocreales</taxon>
        <taxon>Ophiocordycipitaceae</taxon>
        <taxon>Purpureocillium</taxon>
    </lineage>
</organism>
<dbReference type="InterPro" id="IPR008271">
    <property type="entry name" value="Ser/Thr_kinase_AS"/>
</dbReference>
<name>A0A2U3DQ44_PURLI</name>
<dbReference type="Gene3D" id="1.10.510.10">
    <property type="entry name" value="Transferase(Phosphotransferase) domain 1"/>
    <property type="match status" value="1"/>
</dbReference>
<dbReference type="CDD" id="cd00180">
    <property type="entry name" value="PKc"/>
    <property type="match status" value="1"/>
</dbReference>
<feature type="domain" description="Protein kinase" evidence="4">
    <location>
        <begin position="372"/>
        <end position="644"/>
    </location>
</feature>
<dbReference type="SUPFAM" id="SSF56112">
    <property type="entry name" value="Protein kinase-like (PK-like)"/>
    <property type="match status" value="1"/>
</dbReference>